<dbReference type="PANTHER" id="PTHR33063">
    <property type="entry name" value="OS02G0583500 PROTEIN"/>
    <property type="match status" value="1"/>
</dbReference>
<feature type="region of interest" description="Disordered" evidence="1">
    <location>
        <begin position="136"/>
        <end position="199"/>
    </location>
</feature>
<name>A0ABC9BLP1_9POAL</name>
<evidence type="ECO:0000313" key="3">
    <source>
        <dbReference type="Proteomes" id="UP001497457"/>
    </source>
</evidence>
<feature type="region of interest" description="Disordered" evidence="1">
    <location>
        <begin position="552"/>
        <end position="575"/>
    </location>
</feature>
<feature type="compositionally biased region" description="Low complexity" evidence="1">
    <location>
        <begin position="11"/>
        <end position="24"/>
    </location>
</feature>
<feature type="compositionally biased region" description="Pro residues" evidence="1">
    <location>
        <begin position="25"/>
        <end position="34"/>
    </location>
</feature>
<dbReference type="AlphaFoldDB" id="A0ABC9BLP1"/>
<feature type="compositionally biased region" description="Basic and acidic residues" evidence="1">
    <location>
        <begin position="136"/>
        <end position="147"/>
    </location>
</feature>
<feature type="compositionally biased region" description="Basic and acidic residues" evidence="1">
    <location>
        <begin position="154"/>
        <end position="179"/>
    </location>
</feature>
<organism evidence="2 3">
    <name type="scientific">Urochloa decumbens</name>
    <dbReference type="NCBI Taxonomy" id="240449"/>
    <lineage>
        <taxon>Eukaryota</taxon>
        <taxon>Viridiplantae</taxon>
        <taxon>Streptophyta</taxon>
        <taxon>Embryophyta</taxon>
        <taxon>Tracheophyta</taxon>
        <taxon>Spermatophyta</taxon>
        <taxon>Magnoliopsida</taxon>
        <taxon>Liliopsida</taxon>
        <taxon>Poales</taxon>
        <taxon>Poaceae</taxon>
        <taxon>PACMAD clade</taxon>
        <taxon>Panicoideae</taxon>
        <taxon>Panicodae</taxon>
        <taxon>Paniceae</taxon>
        <taxon>Melinidinae</taxon>
        <taxon>Urochloa</taxon>
    </lineage>
</organism>
<feature type="region of interest" description="Disordered" evidence="1">
    <location>
        <begin position="1"/>
        <end position="38"/>
    </location>
</feature>
<accession>A0ABC9BLP1</accession>
<gene>
    <name evidence="2" type="ORF">URODEC1_LOCUS66054</name>
</gene>
<sequence>MASGGCTDLRAAATGAAAASSSSSPPSPLEGPPPHHSRRYKEVITTNVDASTTSTTTVAAASTPSLPLSLLQRPQQHPVMPTKGAAKKAQGLRTTELSLHPYEELRLRQCMRNNSRLQQLGLPALALYAKTIVTRQDKNSRNGRNTEDPDPEYDPLHDDTVERGLIDDVNSKGTKEMAHKKTNKQTSEQPPGGVKFQSRKRVYPFQQPTVTTRSKKSTGQPDASMTQTVICVPPPLHPNAELVSNFEDQPNDNGGDAIPQSDGHNHMAAEDDLPLPGQNATMDEGADGHNQLTRKGVNMGHGLQSLTRARGSRLPIVITEGNIRPLVPLLAAKYATECNIAVRNHMPVLKCWKDYERQPALFNEFMNILRAKFDIDTNNETVKAGCLEMMKSAVRQRRYKLKQKYFDPFPLHLVSKTSPIPKTSNEQWLQLVESWKSPKKMETCQKNKENRSNVKFPQATGCRSYPVLVESLTEMENQLATPREGEEQPNSATHAVGNVLKQRTKKNCFLRNVGIKIARARSNVQNVEAELQVEKRVNAELRDQVDALTRQMQETEHARIRDQEENKKRQSEMEAKLELLLARSQPS</sequence>
<proteinExistence type="predicted"/>
<keyword evidence="3" id="KW-1185">Reference proteome</keyword>
<dbReference type="Proteomes" id="UP001497457">
    <property type="component" value="Chromosome 26rd"/>
</dbReference>
<feature type="compositionally biased region" description="Basic and acidic residues" evidence="1">
    <location>
        <begin position="553"/>
        <end position="575"/>
    </location>
</feature>
<protein>
    <submittedName>
        <fullName evidence="2">Uncharacterized protein</fullName>
    </submittedName>
</protein>
<reference evidence="2" key="1">
    <citation type="submission" date="2024-10" db="EMBL/GenBank/DDBJ databases">
        <authorList>
            <person name="Ryan C."/>
        </authorList>
    </citation>
    <scope>NUCLEOTIDE SEQUENCE [LARGE SCALE GENOMIC DNA]</scope>
</reference>
<dbReference type="PANTHER" id="PTHR33063:SF13">
    <property type="entry name" value="OS02G0583500 PROTEIN"/>
    <property type="match status" value="1"/>
</dbReference>
<evidence type="ECO:0000256" key="1">
    <source>
        <dbReference type="SAM" id="MobiDB-lite"/>
    </source>
</evidence>
<feature type="region of interest" description="Disordered" evidence="1">
    <location>
        <begin position="247"/>
        <end position="269"/>
    </location>
</feature>
<dbReference type="EMBL" id="OZ075136">
    <property type="protein sequence ID" value="CAL5002659.1"/>
    <property type="molecule type" value="Genomic_DNA"/>
</dbReference>
<evidence type="ECO:0000313" key="2">
    <source>
        <dbReference type="EMBL" id="CAL5002659.1"/>
    </source>
</evidence>